<dbReference type="Proteomes" id="UP001152300">
    <property type="component" value="Unassembled WGS sequence"/>
</dbReference>
<protein>
    <recommendedName>
        <fullName evidence="4">BTB domain-containing protein</fullName>
    </recommendedName>
</protein>
<feature type="compositionally biased region" description="Gly residues" evidence="1">
    <location>
        <begin position="272"/>
        <end position="281"/>
    </location>
</feature>
<reference evidence="2" key="1">
    <citation type="submission" date="2022-11" db="EMBL/GenBank/DDBJ databases">
        <title>Genome Resource of Sclerotinia nivalis Strain SnTB1, a Plant Pathogen Isolated from American Ginseng.</title>
        <authorList>
            <person name="Fan S."/>
        </authorList>
    </citation>
    <scope>NUCLEOTIDE SEQUENCE</scope>
    <source>
        <strain evidence="2">SnTB1</strain>
    </source>
</reference>
<keyword evidence="3" id="KW-1185">Reference proteome</keyword>
<sequence length="464" mass="50269">MKTESIQYPVSSIQYPVSSIQYPVSSIQYPLLTTLRSPRPQAHKSARLASTQLRAMSALIPLSSYVPPRARVLSPSDRYSGGARGNAHHGPLLRSSFDNGYNALGGSAMIPVPVFGARAGHGALTRGGGAGRNYNDMNMNMVMPMRRGSVDISYHNIPHSHGHPLMDPRLRHAPQVQVVDPSAMFRDPWRGGNIGSCTREPYTCPCHECEILRLPLAQHALQVAPLAVGCHHDSRGHSHAMDLHNHCCSGGAGHKEASSSSSSGGSKEKSSSGGGGGGGGSNKKEYGFPTKDIVIRGKTYACRKSFLADQGKFEDSLVKMMEKKKEDEIPTTVLDSLFSCINEEIVLPSASAHDLVTLNVLASSLGVKSVMEKSLAQLKKQCSDNIVSGSTLTGIVVTVMMSAKVDEGLRDWLKKYIKGWGLWEELQGFAMYIRCVEDHPEIHTGLLELLGLRRKADGEGYRII</sequence>
<organism evidence="2 3">
    <name type="scientific">Sclerotinia nivalis</name>
    <dbReference type="NCBI Taxonomy" id="352851"/>
    <lineage>
        <taxon>Eukaryota</taxon>
        <taxon>Fungi</taxon>
        <taxon>Dikarya</taxon>
        <taxon>Ascomycota</taxon>
        <taxon>Pezizomycotina</taxon>
        <taxon>Leotiomycetes</taxon>
        <taxon>Helotiales</taxon>
        <taxon>Sclerotiniaceae</taxon>
        <taxon>Sclerotinia</taxon>
    </lineage>
</organism>
<evidence type="ECO:0000313" key="3">
    <source>
        <dbReference type="Proteomes" id="UP001152300"/>
    </source>
</evidence>
<evidence type="ECO:0008006" key="4">
    <source>
        <dbReference type="Google" id="ProtNLM"/>
    </source>
</evidence>
<accession>A0A9X0DNU0</accession>
<evidence type="ECO:0000256" key="1">
    <source>
        <dbReference type="SAM" id="MobiDB-lite"/>
    </source>
</evidence>
<dbReference type="EMBL" id="JAPEIS010000002">
    <property type="protein sequence ID" value="KAJ8068985.1"/>
    <property type="molecule type" value="Genomic_DNA"/>
</dbReference>
<dbReference type="AlphaFoldDB" id="A0A9X0DNU0"/>
<gene>
    <name evidence="2" type="ORF">OCU04_002666</name>
</gene>
<proteinExistence type="predicted"/>
<dbReference type="OrthoDB" id="3509960at2759"/>
<comment type="caution">
    <text evidence="2">The sequence shown here is derived from an EMBL/GenBank/DDBJ whole genome shotgun (WGS) entry which is preliminary data.</text>
</comment>
<feature type="region of interest" description="Disordered" evidence="1">
    <location>
        <begin position="254"/>
        <end position="284"/>
    </location>
</feature>
<name>A0A9X0DNU0_9HELO</name>
<evidence type="ECO:0000313" key="2">
    <source>
        <dbReference type="EMBL" id="KAJ8068985.1"/>
    </source>
</evidence>